<dbReference type="HOGENOM" id="CLU_2055671_0_0_1"/>
<organism evidence="1 2">
    <name type="scientific">Amborella trichopoda</name>
    <dbReference type="NCBI Taxonomy" id="13333"/>
    <lineage>
        <taxon>Eukaryota</taxon>
        <taxon>Viridiplantae</taxon>
        <taxon>Streptophyta</taxon>
        <taxon>Embryophyta</taxon>
        <taxon>Tracheophyta</taxon>
        <taxon>Spermatophyta</taxon>
        <taxon>Magnoliopsida</taxon>
        <taxon>Amborellales</taxon>
        <taxon>Amborellaceae</taxon>
        <taxon>Amborella</taxon>
    </lineage>
</organism>
<evidence type="ECO:0000313" key="1">
    <source>
        <dbReference type="EMBL" id="ERN19213.1"/>
    </source>
</evidence>
<sequence length="120" mass="13320">AMFIRDNNTENLSHSYFDGFASLMWFIKSCIEDFSRYSALLTLIFHFLKASLFTASLGDAAHAGKMPVDVIVVAELVDYNHRSSVVCYVGCVFFDPDALTSQASTQDHDPSLCLLSILTL</sequence>
<reference evidence="2" key="1">
    <citation type="journal article" date="2013" name="Science">
        <title>The Amborella genome and the evolution of flowering plants.</title>
        <authorList>
            <consortium name="Amborella Genome Project"/>
        </authorList>
    </citation>
    <scope>NUCLEOTIDE SEQUENCE [LARGE SCALE GENOMIC DNA]</scope>
</reference>
<evidence type="ECO:0000313" key="2">
    <source>
        <dbReference type="Proteomes" id="UP000017836"/>
    </source>
</evidence>
<protein>
    <submittedName>
        <fullName evidence="1">Uncharacterized protein</fullName>
    </submittedName>
</protein>
<dbReference type="Gramene" id="ERN19213">
    <property type="protein sequence ID" value="ERN19213"/>
    <property type="gene ID" value="AMTR_s00061p00192880"/>
</dbReference>
<gene>
    <name evidence="1" type="ORF">AMTR_s00061p00192880</name>
</gene>
<name>U5DFL5_AMBTC</name>
<proteinExistence type="predicted"/>
<feature type="non-terminal residue" evidence="1">
    <location>
        <position position="1"/>
    </location>
</feature>
<accession>U5DFL5</accession>
<dbReference type="AlphaFoldDB" id="U5DFL5"/>
<dbReference type="EMBL" id="KI392075">
    <property type="protein sequence ID" value="ERN19213.1"/>
    <property type="molecule type" value="Genomic_DNA"/>
</dbReference>
<dbReference type="Proteomes" id="UP000017836">
    <property type="component" value="Unassembled WGS sequence"/>
</dbReference>
<keyword evidence="2" id="KW-1185">Reference proteome</keyword>